<feature type="compositionally biased region" description="Basic residues" evidence="1">
    <location>
        <begin position="8"/>
        <end position="17"/>
    </location>
</feature>
<evidence type="ECO:0000313" key="2">
    <source>
        <dbReference type="EMBL" id="RRT68579.1"/>
    </source>
</evidence>
<evidence type="ECO:0000313" key="3">
    <source>
        <dbReference type="Proteomes" id="UP000287651"/>
    </source>
</evidence>
<name>A0A426ZX29_ENSVE</name>
<accession>A0A426ZX29</accession>
<evidence type="ECO:0000256" key="1">
    <source>
        <dbReference type="SAM" id="MobiDB-lite"/>
    </source>
</evidence>
<feature type="region of interest" description="Disordered" evidence="1">
    <location>
        <begin position="1"/>
        <end position="24"/>
    </location>
</feature>
<sequence length="49" mass="5212">MVGTTRGNHIHPSRRHTPIAVPPRETCGVCGRTAPRPVSPVSVTPSANR</sequence>
<reference evidence="2 3" key="1">
    <citation type="journal article" date="2014" name="Agronomy (Basel)">
        <title>A Draft Genome Sequence for Ensete ventricosum, the Drought-Tolerant Tree Against Hunger.</title>
        <authorList>
            <person name="Harrison J."/>
            <person name="Moore K.A."/>
            <person name="Paszkiewicz K."/>
            <person name="Jones T."/>
            <person name="Grant M."/>
            <person name="Ambacheew D."/>
            <person name="Muzemil S."/>
            <person name="Studholme D.J."/>
        </authorList>
    </citation>
    <scope>NUCLEOTIDE SEQUENCE [LARGE SCALE GENOMIC DNA]</scope>
</reference>
<dbReference type="Proteomes" id="UP000287651">
    <property type="component" value="Unassembled WGS sequence"/>
</dbReference>
<dbReference type="EMBL" id="AMZH03004647">
    <property type="protein sequence ID" value="RRT68579.1"/>
    <property type="molecule type" value="Genomic_DNA"/>
</dbReference>
<proteinExistence type="predicted"/>
<gene>
    <name evidence="2" type="ORF">B296_00007938</name>
</gene>
<protein>
    <submittedName>
        <fullName evidence="2">Uncharacterized protein</fullName>
    </submittedName>
</protein>
<organism evidence="2 3">
    <name type="scientific">Ensete ventricosum</name>
    <name type="common">Abyssinian banana</name>
    <name type="synonym">Musa ensete</name>
    <dbReference type="NCBI Taxonomy" id="4639"/>
    <lineage>
        <taxon>Eukaryota</taxon>
        <taxon>Viridiplantae</taxon>
        <taxon>Streptophyta</taxon>
        <taxon>Embryophyta</taxon>
        <taxon>Tracheophyta</taxon>
        <taxon>Spermatophyta</taxon>
        <taxon>Magnoliopsida</taxon>
        <taxon>Liliopsida</taxon>
        <taxon>Zingiberales</taxon>
        <taxon>Musaceae</taxon>
        <taxon>Ensete</taxon>
    </lineage>
</organism>
<comment type="caution">
    <text evidence="2">The sequence shown here is derived from an EMBL/GenBank/DDBJ whole genome shotgun (WGS) entry which is preliminary data.</text>
</comment>
<dbReference type="AlphaFoldDB" id="A0A426ZX29"/>